<name>A0ABS1KWB3_9BACT</name>
<evidence type="ECO:0000259" key="2">
    <source>
        <dbReference type="Pfam" id="PF00817"/>
    </source>
</evidence>
<protein>
    <submittedName>
        <fullName evidence="3">DNA polymerase Y family protein</fullName>
    </submittedName>
</protein>
<reference evidence="3 4" key="1">
    <citation type="submission" date="2021-01" db="EMBL/GenBank/DDBJ databases">
        <title>Chryseolinea sp. Jin1 Genome sequencing and assembly.</title>
        <authorList>
            <person name="Kim I."/>
        </authorList>
    </citation>
    <scope>NUCLEOTIDE SEQUENCE [LARGE SCALE GENOMIC DNA]</scope>
    <source>
        <strain evidence="3 4">Jin1</strain>
    </source>
</reference>
<dbReference type="PANTHER" id="PTHR35369">
    <property type="entry name" value="BLR3025 PROTEIN-RELATED"/>
    <property type="match status" value="1"/>
</dbReference>
<organism evidence="3 4">
    <name type="scientific">Chryseolinea lacunae</name>
    <dbReference type="NCBI Taxonomy" id="2801331"/>
    <lineage>
        <taxon>Bacteria</taxon>
        <taxon>Pseudomonadati</taxon>
        <taxon>Bacteroidota</taxon>
        <taxon>Cytophagia</taxon>
        <taxon>Cytophagales</taxon>
        <taxon>Fulvivirgaceae</taxon>
        <taxon>Chryseolinea</taxon>
    </lineage>
</organism>
<dbReference type="Proteomes" id="UP000613030">
    <property type="component" value="Unassembled WGS sequence"/>
</dbReference>
<dbReference type="Pfam" id="PF00817">
    <property type="entry name" value="IMS"/>
    <property type="match status" value="1"/>
</dbReference>
<keyword evidence="1" id="KW-0227">DNA damage</keyword>
<keyword evidence="4" id="KW-1185">Reference proteome</keyword>
<gene>
    <name evidence="3" type="ORF">JI741_20125</name>
</gene>
<dbReference type="PANTHER" id="PTHR35369:SF2">
    <property type="entry name" value="BLR3025 PROTEIN"/>
    <property type="match status" value="1"/>
</dbReference>
<sequence length="499" mass="57442">MAKRFVSIWFRHLTTDWFTIGQPHLKKLPFVLRANSRGRMVITAANAEAESKGIRSGMVLADARAIITTLEVQDDKPDLIERLLKRLAEWCIRFTPFVAIDPPDGLLFDVTGCPHLWGGDVPYLEEIVKKLSGRGYDVRAAMADTVGTAWAVARFGRAPLVVAKGQHIEALLPLPPESLRLEVDAVERLHKLGLHRIGQFINMPRASLRRRFGPHFILRLDMALGQAEEMIEPVQPIVPYQERLPCMEPIVTGPGIEIALQQLLETLCLRLRQEQKGLRTAVFMGYRVDGKVEKVDIATNRPSHSVRHLFKLFEIKLPTIEPALGIELFVLEAPKVEDHFAQQEKMWEGSGGLEDTRVSELIDRLTGKLGMHTIRRYVPDEHYWPERSFKLATSLHEKPATLWRADKLRPLQLLSTPERIEVTAPIPDYPPMLFRHNGKIHKIVKADGPERIEQEWWLQQGQHRDYYRVEDEAGHRYWLFRLGHYDDKTYQWFIHGFFA</sequence>
<comment type="caution">
    <text evidence="3">The sequence shown here is derived from an EMBL/GenBank/DDBJ whole genome shotgun (WGS) entry which is preliminary data.</text>
</comment>
<feature type="domain" description="UmuC" evidence="2">
    <location>
        <begin position="19"/>
        <end position="151"/>
    </location>
</feature>
<dbReference type="RefSeq" id="WP_202012893.1">
    <property type="nucleotide sequence ID" value="NZ_JAERRB010000007.1"/>
</dbReference>
<evidence type="ECO:0000313" key="3">
    <source>
        <dbReference type="EMBL" id="MBL0743552.1"/>
    </source>
</evidence>
<proteinExistence type="predicted"/>
<dbReference type="CDD" id="cd03468">
    <property type="entry name" value="PolY_like"/>
    <property type="match status" value="1"/>
</dbReference>
<dbReference type="Gene3D" id="3.40.1170.60">
    <property type="match status" value="1"/>
</dbReference>
<dbReference type="InterPro" id="IPR050356">
    <property type="entry name" value="SulA_CellDiv_inhibitor"/>
</dbReference>
<dbReference type="EMBL" id="JAERRB010000007">
    <property type="protein sequence ID" value="MBL0743552.1"/>
    <property type="molecule type" value="Genomic_DNA"/>
</dbReference>
<dbReference type="InterPro" id="IPR001126">
    <property type="entry name" value="UmuC"/>
</dbReference>
<evidence type="ECO:0000256" key="1">
    <source>
        <dbReference type="ARBA" id="ARBA00022763"/>
    </source>
</evidence>
<accession>A0ABS1KWB3</accession>
<dbReference type="SUPFAM" id="SSF56672">
    <property type="entry name" value="DNA/RNA polymerases"/>
    <property type="match status" value="1"/>
</dbReference>
<dbReference type="InterPro" id="IPR043502">
    <property type="entry name" value="DNA/RNA_pol_sf"/>
</dbReference>
<evidence type="ECO:0000313" key="4">
    <source>
        <dbReference type="Proteomes" id="UP000613030"/>
    </source>
</evidence>